<dbReference type="GO" id="GO:0005829">
    <property type="term" value="C:cytosol"/>
    <property type="evidence" value="ECO:0007669"/>
    <property type="project" value="TreeGrafter"/>
</dbReference>
<comment type="cofactor">
    <cofactor evidence="1">
        <name>pantetheine 4'-phosphate</name>
        <dbReference type="ChEBI" id="CHEBI:47942"/>
    </cofactor>
</comment>
<organism evidence="6 7">
    <name type="scientific">Methylovulum psychrotolerans</name>
    <dbReference type="NCBI Taxonomy" id="1704499"/>
    <lineage>
        <taxon>Bacteria</taxon>
        <taxon>Pseudomonadati</taxon>
        <taxon>Pseudomonadota</taxon>
        <taxon>Gammaproteobacteria</taxon>
        <taxon>Methylococcales</taxon>
        <taxon>Methylococcaceae</taxon>
        <taxon>Methylovulum</taxon>
    </lineage>
</organism>
<dbReference type="InterPro" id="IPR000873">
    <property type="entry name" value="AMP-dep_synth/lig_dom"/>
</dbReference>
<dbReference type="InterPro" id="IPR001242">
    <property type="entry name" value="Condensation_dom"/>
</dbReference>
<dbReference type="SUPFAM" id="SSF56801">
    <property type="entry name" value="Acetyl-CoA synthetase-like"/>
    <property type="match status" value="4"/>
</dbReference>
<dbReference type="CDD" id="cd19544">
    <property type="entry name" value="E-C_NRPS"/>
    <property type="match status" value="1"/>
</dbReference>
<evidence type="ECO:0000259" key="5">
    <source>
        <dbReference type="PROSITE" id="PS50075"/>
    </source>
</evidence>
<dbReference type="EMBL" id="CP022129">
    <property type="protein sequence ID" value="ASF48305.1"/>
    <property type="molecule type" value="Genomic_DNA"/>
</dbReference>
<keyword evidence="7" id="KW-1185">Reference proteome</keyword>
<dbReference type="FunFam" id="3.30.300.30:FF:000010">
    <property type="entry name" value="Enterobactin synthetase component F"/>
    <property type="match status" value="3"/>
</dbReference>
<dbReference type="Gene3D" id="3.30.559.30">
    <property type="entry name" value="Nonribosomal peptide synthetase, condensation domain"/>
    <property type="match status" value="3"/>
</dbReference>
<dbReference type="Proteomes" id="UP000197019">
    <property type="component" value="Chromosome"/>
</dbReference>
<dbReference type="InterPro" id="IPR020806">
    <property type="entry name" value="PKS_PP-bd"/>
</dbReference>
<dbReference type="GO" id="GO:0009366">
    <property type="term" value="C:enterobactin synthetase complex"/>
    <property type="evidence" value="ECO:0007669"/>
    <property type="project" value="TreeGrafter"/>
</dbReference>
<reference evidence="6 7" key="1">
    <citation type="submission" date="2017-06" db="EMBL/GenBank/DDBJ databases">
        <title>Genome Sequencing of the methanotroph Methylovulum psychrotolerants str. HV10-M2 isolated from a high-altitude environment.</title>
        <authorList>
            <person name="Mateos-Rivera A."/>
        </authorList>
    </citation>
    <scope>NUCLEOTIDE SEQUENCE [LARGE SCALE GENOMIC DNA]</scope>
    <source>
        <strain evidence="6 7">HV10_M2</strain>
    </source>
</reference>
<proteinExistence type="inferred from homology"/>
<feature type="domain" description="Carrier" evidence="5">
    <location>
        <begin position="539"/>
        <end position="614"/>
    </location>
</feature>
<name>A0A1Z4C471_9GAMM</name>
<dbReference type="InterPro" id="IPR006162">
    <property type="entry name" value="Ppantetheine_attach_site"/>
</dbReference>
<dbReference type="SUPFAM" id="SSF47336">
    <property type="entry name" value="ACP-like"/>
    <property type="match status" value="3"/>
</dbReference>
<dbReference type="FunFam" id="3.40.50.12780:FF:000012">
    <property type="entry name" value="Non-ribosomal peptide synthetase"/>
    <property type="match status" value="3"/>
</dbReference>
<dbReference type="Pfam" id="PF13193">
    <property type="entry name" value="AMP-binding_C"/>
    <property type="match status" value="2"/>
</dbReference>
<dbReference type="Gene3D" id="3.30.300.30">
    <property type="match status" value="3"/>
</dbReference>
<dbReference type="InterPro" id="IPR045851">
    <property type="entry name" value="AMP-bd_C_sf"/>
</dbReference>
<evidence type="ECO:0000313" key="7">
    <source>
        <dbReference type="Proteomes" id="UP000197019"/>
    </source>
</evidence>
<feature type="domain" description="Carrier" evidence="5">
    <location>
        <begin position="1598"/>
        <end position="1673"/>
    </location>
</feature>
<evidence type="ECO:0000256" key="2">
    <source>
        <dbReference type="ARBA" id="ARBA00006432"/>
    </source>
</evidence>
<dbReference type="GO" id="GO:0009239">
    <property type="term" value="P:enterobactin biosynthetic process"/>
    <property type="evidence" value="ECO:0007669"/>
    <property type="project" value="TreeGrafter"/>
</dbReference>
<dbReference type="GO" id="GO:0047527">
    <property type="term" value="F:2,3-dihydroxybenzoate-serine ligase activity"/>
    <property type="evidence" value="ECO:0007669"/>
    <property type="project" value="TreeGrafter"/>
</dbReference>
<dbReference type="PROSITE" id="PS00455">
    <property type="entry name" value="AMP_BINDING"/>
    <property type="match status" value="3"/>
</dbReference>
<dbReference type="SMART" id="SM00823">
    <property type="entry name" value="PKS_PP"/>
    <property type="match status" value="3"/>
</dbReference>
<dbReference type="Gene3D" id="3.40.50.980">
    <property type="match status" value="6"/>
</dbReference>
<dbReference type="Pfam" id="PF00501">
    <property type="entry name" value="AMP-binding"/>
    <property type="match status" value="3"/>
</dbReference>
<dbReference type="PROSITE" id="PS00012">
    <property type="entry name" value="PHOSPHOPANTETHEINE"/>
    <property type="match status" value="3"/>
</dbReference>
<keyword evidence="3" id="KW-0596">Phosphopantetheine</keyword>
<dbReference type="PANTHER" id="PTHR45527:SF1">
    <property type="entry name" value="FATTY ACID SYNTHASE"/>
    <property type="match status" value="1"/>
</dbReference>
<sequence length="3278" mass="352322">MLLLRVVDVVIAPQHLCAHQLFERHAAMQPDAPALDYAGQTLSYGGLNRQANRAAHALRRLGVRPDGRVAVCAGRGVAAIVGLLAALKAGGAYVPIDPALPDGRLAYLLADSQPVAVLADAAGLARLPEGLGLPVRVLDAAGGLADSDGLGDVVGFGHNIDPAAVGLAPGHLAYVIYTSGSTGQPKGVMNPHRGLCNLVQAQPGLLGIRPASRVLQFASLGFDASVWEIFTALGNGACLCLADTGALLPGAALAATLVGQGISHALLPPAAVATLPDPSALAGLTLIVGGDVCPPALAQRWAAHVRLFNAYGPTEAAVFVTTHACLSHRAGSVPIGRPIANTQVYILDRHLQAVPPGVAGELYIGGAGVARGYLNRPALTAERFIANPFLKGGDGDAGDSNGNAYPCLYKTGDLGRWLPDGSIAYLGRNDFQVKLRGFRIELGEIEARLCLCPDIREAVVIAREDQPGDRRLVAYLIPEAGQVPDPAELRRTLAGQLAEYMLPAAFVSLEQFPLTANGKLDRQALPAPDGGAAARGYEAPQGATETLIAGLWQELLHLGQVGRHDQFFELGGHSLLAVQLVARLRQTLGVEVPLREVFAHPVLAEFALSVGQTAHSALPPILPCDRSRPIPLAWAQQRLWFLAQLDPAASLAYHLPLGVRLDGRLDRAALSAALDRIIARHEALRTTFSEDDGEPRQHIAPAGCGFCLAEHDLSGLDSAAQAAAVTGHSAAEAETAFDFGHGPLIRGRLLRLAADAHLLLVTQHHIISDGWSVGRLLHEFAALYAAYCQGLPDPLPPLALHYPDYAAWQRQWLQGAALNAQLSHWRQHLDAAPALLALPTDRPRPARQSYHGADWRFRLPPELSRAVSQYGQRHGATLFMTLLTAWAVLLSRLSGQTDVVIGTPIANRRHAELEPLLGFFANTLALRVRLDGDPSADALLAQVKATTLAAYAHQDLPFEQLVEALNPPRSLAHSPVFQVLLSLDNTPGGGLPDLPGLRLSGHGQDRQTTQFDLSLSLAEHGGVLSGTLQYATDLFDAASAERIAGYYQTLLGQLTADGQCPVSRLPLLSAAQRRQLLDTFNATEADYPQHLCVHQLFERQAAQTPAAVALVFEGHSLSYAELNRLANRLAHRLLALGVRPDSRVGICAERSLEMVIGLLAILKAGGAYLPLDPAYPDGRLAYLLEDGQPVALLTQTALRARLQGLPGGGLPCIVMDGLPDAAGQGGDDLNPDPQVLGLTPAHLAYVIYTSGSTGQPKGVMIEHRNTLNLIAWASTEFSSAQLAQTLFATAINFDLAVFELFVPLSTGACVRLLKDLRGSDSPLDCVTLINTVPSAAKLLLDNRRIPARAKTINLAGEPLTRTLAERLFTDSPAETVVNLYGPTETTTYSTWVAMPKAGGFLSHIGRPIANTQIYILDSHRQPVPLGVTGELYIGGAGVARGYLHRPELTAERFIDNPFRPDSAARLYKTGDIGRWWPDGTIEYLGRNDFQVKLRGFRIELGEIEARLCLCPGIGEAVVIAREDMPGDQRLVAYVVPAAGHSPDPAGLRRQLAVHLADYMLPAAFVSLAALPLTANGKLDRNALPAPEGDTAATRCYEAPQGHTETVIAGLWQELLHLEHVGRQDQFFELGGHSLLAVQLAARLRQTLGVELPLSEVFAHPVLAELALSVAQAGQSLLPPLLPCDRSQPIPLSWAQQRLWFLAKLNPEASAAFHITAGLRLQGKLNKTALKATLDRIVRRHEILRTCFVSVDGQPQQVIAEPGFALWERDLRPPTADPIDINRLCAEETARPFNLAQGPLIRGQLLQLADDCHILLITQHHIISDGWSFGIIVQEVGALYPAFCQGLADPLPPLAVQYADYAVWQRQWLQGEVLAQHLDFWRQTLSAAPTLLSLPTDKPRPAVRSHAGGNIGFTVSAALSTAVKELADQQNATLFMALLSAWSVLMARLSGQTDIVIGTPAANRPLAELAPLIGFFVNTLALRVPLTNDPTIGELLAQVKDLALQAQAHQAMPFEQIVEALNPERSLGHNPIFQVWLNLNNTPEVASLAFPELDIIGLDVPQHTTQFDLTLSLTVVGKEIVGNLGYSKDLFDVPTVQRFICYFLAILTQMADQPALRISQLELLTPAEQQWLMQLNQTAAAYPTEKSLHGLFEAQAAQTPAATALMFAGQAMSYAALDAQANQLAHYLQAQGIRAEMPVALCVERSPAMLVGLLGILKAGGVYVPIDPDYPVERIGYILQDTQAPVLLTQQHLRNRLPQDLAKLVCLDQPGILADYPADKPQVPLQPLNLAYIIYTSGSTGQPKGVLVSHRNAVQSTTARFAAYKNPLRAFLLVSPFVFDSSVAGLFWTLSQGACLCLPEPEVAKNPTALAALIAREQISHILALPSFYTALLAQGAEQLQTLNTVIVAGETCPVEAVKHHYAQLGHAALYNEYGPTEATVWSSVYAASAADSNRPLPIGKPIANVRLYVLDAGLMRVPVGVTGELYIGGAGISRGYLHRPDLTAERFIPDPFGADGGRLYKTGDLARYQPDGNLEFLGRSDQQVKVRGFRIELGEIEARLAACTGLSDVAVLVREDQPGDKRLVAYLQTADSLPVAQLRGELQAVLPEYMIPSAFVCLSQWPITANGKLDRHALPAPDSTAVALQGYAAPQGAVETTLAELWQTLLGISQVGRDDHFFELGGHSLLAITLIEQIQQQGYAADVMSVFTTPVLAEMAASIAETAANREVFSVPPNVIPTDCTALTPDMLPLVTLSHSELAQITALIPGGAANIADIYPLSPLQEGMVFHHLLATDGDAYLMRLLFRFDQRSRLAAFLEALQTVINRHDILRTAIVWQGLAEPVQVVQRHALLPMTELACSAGEDAMQGLLARTDPGQLRLDLQQAPLFAAYYSHDAASGTWLLALLNHHVIRDHITGELVLAEIQALLAGQGGRLAASLPYRNYIAQARAVPVSHHEAYFRQQLAEVTEPTAPFGYLDVQGDGKDSREAQLPLSPALSQAILQCAKQQGVANAVIFHAAWAQVLAGCTGRDDVVFGTVLSGRLQGLGVSDQALGMFMNTLPIRICLAHLTAGQLVQETHRQLTGLLAHEQAPLALAQRCSGVTASLPLFTAVLNYRHSHKAGDEAANAAWQGVELLRAEERTNYPITLSVDDLGESFSLAAQCIGSIDPARVAAYLEAAISQLTGALLHQLDQPVSQLSILPEPERQQLLYGFNHTATAYPQHLCAHQLFERHAAMQPDAPALDYAGQTLSYGGLNRQANRAKLSASIRSRLRSTARFF</sequence>
<feature type="domain" description="Carrier" evidence="5">
    <location>
        <begin position="2649"/>
        <end position="2723"/>
    </location>
</feature>
<accession>A0A1Z4C471</accession>
<dbReference type="InterPro" id="IPR042099">
    <property type="entry name" value="ANL_N_sf"/>
</dbReference>
<dbReference type="Gene3D" id="3.40.50.12780">
    <property type="entry name" value="N-terminal domain of ligase-like"/>
    <property type="match status" value="1"/>
</dbReference>
<dbReference type="Gene3D" id="1.10.1200.10">
    <property type="entry name" value="ACP-like"/>
    <property type="match status" value="3"/>
</dbReference>
<dbReference type="FunFam" id="1.10.1200.10:FF:000005">
    <property type="entry name" value="Nonribosomal peptide synthetase 1"/>
    <property type="match status" value="3"/>
</dbReference>
<dbReference type="Pfam" id="PF00550">
    <property type="entry name" value="PP-binding"/>
    <property type="match status" value="3"/>
</dbReference>
<protein>
    <submittedName>
        <fullName evidence="6">Non-ribosomal peptide synthetase</fullName>
    </submittedName>
</protein>
<dbReference type="PROSITE" id="PS50075">
    <property type="entry name" value="CARRIER"/>
    <property type="match status" value="3"/>
</dbReference>
<dbReference type="SUPFAM" id="SSF52777">
    <property type="entry name" value="CoA-dependent acyltransferases"/>
    <property type="match status" value="6"/>
</dbReference>
<dbReference type="Pfam" id="PF00668">
    <property type="entry name" value="Condensation"/>
    <property type="match status" value="3"/>
</dbReference>
<dbReference type="KEGG" id="mpsy:CEK71_20790"/>
<keyword evidence="4" id="KW-0597">Phosphoprotein</keyword>
<dbReference type="InterPro" id="IPR036736">
    <property type="entry name" value="ACP-like_sf"/>
</dbReference>
<dbReference type="Gene3D" id="2.30.38.10">
    <property type="entry name" value="Luciferase, Domain 3"/>
    <property type="match status" value="3"/>
</dbReference>
<dbReference type="CDD" id="cd05930">
    <property type="entry name" value="A_NRPS"/>
    <property type="match status" value="3"/>
</dbReference>
<dbReference type="InterPro" id="IPR020845">
    <property type="entry name" value="AMP-binding_CS"/>
</dbReference>
<dbReference type="FunFam" id="3.40.50.980:FF:000001">
    <property type="entry name" value="Non-ribosomal peptide synthetase"/>
    <property type="match status" value="3"/>
</dbReference>
<dbReference type="GO" id="GO:0043041">
    <property type="term" value="P:amino acid activation for nonribosomal peptide biosynthetic process"/>
    <property type="evidence" value="ECO:0007669"/>
    <property type="project" value="TreeGrafter"/>
</dbReference>
<evidence type="ECO:0000256" key="3">
    <source>
        <dbReference type="ARBA" id="ARBA00022450"/>
    </source>
</evidence>
<evidence type="ECO:0000256" key="1">
    <source>
        <dbReference type="ARBA" id="ARBA00001957"/>
    </source>
</evidence>
<gene>
    <name evidence="6" type="ORF">CEK71_20790</name>
</gene>
<dbReference type="InterPro" id="IPR025110">
    <property type="entry name" value="AMP-bd_C"/>
</dbReference>
<dbReference type="Gene3D" id="3.30.559.10">
    <property type="entry name" value="Chloramphenicol acetyltransferase-like domain"/>
    <property type="match status" value="3"/>
</dbReference>
<evidence type="ECO:0000256" key="4">
    <source>
        <dbReference type="ARBA" id="ARBA00022553"/>
    </source>
</evidence>
<dbReference type="NCBIfam" id="TIGR01733">
    <property type="entry name" value="AA-adenyl-dom"/>
    <property type="match status" value="3"/>
</dbReference>
<evidence type="ECO:0000313" key="6">
    <source>
        <dbReference type="EMBL" id="ASF48305.1"/>
    </source>
</evidence>
<dbReference type="FunFam" id="2.30.38.10:FF:000001">
    <property type="entry name" value="Non-ribosomal peptide synthetase PvdI"/>
    <property type="match status" value="3"/>
</dbReference>
<dbReference type="InterPro" id="IPR023213">
    <property type="entry name" value="CAT-like_dom_sf"/>
</dbReference>
<dbReference type="InterPro" id="IPR009081">
    <property type="entry name" value="PP-bd_ACP"/>
</dbReference>
<dbReference type="GO" id="GO:0031177">
    <property type="term" value="F:phosphopantetheine binding"/>
    <property type="evidence" value="ECO:0007669"/>
    <property type="project" value="InterPro"/>
</dbReference>
<dbReference type="CDD" id="cd19531">
    <property type="entry name" value="LCL_NRPS-like"/>
    <property type="match status" value="2"/>
</dbReference>
<dbReference type="InterPro" id="IPR010071">
    <property type="entry name" value="AA_adenyl_dom"/>
</dbReference>
<dbReference type="PANTHER" id="PTHR45527">
    <property type="entry name" value="NONRIBOSOMAL PEPTIDE SYNTHETASE"/>
    <property type="match status" value="1"/>
</dbReference>
<comment type="similarity">
    <text evidence="2">Belongs to the ATP-dependent AMP-binding enzyme family.</text>
</comment>
<dbReference type="NCBIfam" id="NF003417">
    <property type="entry name" value="PRK04813.1"/>
    <property type="match status" value="4"/>
</dbReference>